<comment type="caution">
    <text evidence="2">The sequence shown here is derived from an EMBL/GenBank/DDBJ whole genome shotgun (WGS) entry which is preliminary data.</text>
</comment>
<feature type="region of interest" description="Disordered" evidence="1">
    <location>
        <begin position="138"/>
        <end position="199"/>
    </location>
</feature>
<feature type="region of interest" description="Disordered" evidence="1">
    <location>
        <begin position="60"/>
        <end position="117"/>
    </location>
</feature>
<dbReference type="EMBL" id="VYYT01000776">
    <property type="protein sequence ID" value="KAK2729697.1"/>
    <property type="molecule type" value="Genomic_DNA"/>
</dbReference>
<reference evidence="2" key="1">
    <citation type="submission" date="2023-02" db="EMBL/GenBank/DDBJ databases">
        <title>Colletotrichum kahawae CIFC_Que2 genome sequencing and assembly.</title>
        <authorList>
            <person name="Baroncelli R."/>
        </authorList>
    </citation>
    <scope>NUCLEOTIDE SEQUENCE</scope>
    <source>
        <strain evidence="2">CIFC_Que2</strain>
    </source>
</reference>
<organism evidence="2 3">
    <name type="scientific">Colletotrichum kahawae</name>
    <name type="common">Coffee berry disease fungus</name>
    <dbReference type="NCBI Taxonomy" id="34407"/>
    <lineage>
        <taxon>Eukaryota</taxon>
        <taxon>Fungi</taxon>
        <taxon>Dikarya</taxon>
        <taxon>Ascomycota</taxon>
        <taxon>Pezizomycotina</taxon>
        <taxon>Sordariomycetes</taxon>
        <taxon>Hypocreomycetidae</taxon>
        <taxon>Glomerellales</taxon>
        <taxon>Glomerellaceae</taxon>
        <taxon>Colletotrichum</taxon>
        <taxon>Colletotrichum gloeosporioides species complex</taxon>
    </lineage>
</organism>
<keyword evidence="3" id="KW-1185">Reference proteome</keyword>
<feature type="compositionally biased region" description="Low complexity" evidence="1">
    <location>
        <begin position="180"/>
        <end position="199"/>
    </location>
</feature>
<dbReference type="Proteomes" id="UP001281614">
    <property type="component" value="Unassembled WGS sequence"/>
</dbReference>
<dbReference type="AlphaFoldDB" id="A0AAD9XZH6"/>
<sequence>MPPASKASSPRQLFSLKQPFPSSSKYLSLHQTQDKPVDIVTSIFLRTAMYHCDITWITPEPPEIQHKPEHGHQQQNKHRHHQQESRELQKQQRGPADTSPHSHTGNTTPQQKQQHHDHLSFVHLLQSPFARDVFLASHQHRRHHGAGNEHHQHQHHTGAGASSQLRSISPPGALAPYHRTLLSPSPTASSVSQSCRRLH</sequence>
<evidence type="ECO:0000313" key="3">
    <source>
        <dbReference type="Proteomes" id="UP001281614"/>
    </source>
</evidence>
<feature type="compositionally biased region" description="Basic and acidic residues" evidence="1">
    <location>
        <begin position="63"/>
        <end position="72"/>
    </location>
</feature>
<evidence type="ECO:0000313" key="2">
    <source>
        <dbReference type="EMBL" id="KAK2729697.1"/>
    </source>
</evidence>
<protein>
    <submittedName>
        <fullName evidence="2">Uncharacterized protein</fullName>
    </submittedName>
</protein>
<name>A0AAD9XZH6_COLKA</name>
<accession>A0AAD9XZH6</accession>
<proteinExistence type="predicted"/>
<feature type="compositionally biased region" description="Polar residues" evidence="1">
    <location>
        <begin position="99"/>
        <end position="112"/>
    </location>
</feature>
<gene>
    <name evidence="2" type="ORF">CKAH01_02671</name>
</gene>
<evidence type="ECO:0000256" key="1">
    <source>
        <dbReference type="SAM" id="MobiDB-lite"/>
    </source>
</evidence>